<evidence type="ECO:0000313" key="2">
    <source>
        <dbReference type="EMBL" id="NGO50240.1"/>
    </source>
</evidence>
<keyword evidence="3" id="KW-1185">Reference proteome</keyword>
<dbReference type="Proteomes" id="UP001642900">
    <property type="component" value="Unassembled WGS sequence"/>
</dbReference>
<dbReference type="GO" id="GO:0006355">
    <property type="term" value="P:regulation of DNA-templated transcription"/>
    <property type="evidence" value="ECO:0007669"/>
    <property type="project" value="InterPro"/>
</dbReference>
<dbReference type="EMBL" id="JAAKZF010000002">
    <property type="protein sequence ID" value="NGO50240.1"/>
    <property type="molecule type" value="Genomic_DNA"/>
</dbReference>
<name>A0A6G4W7W0_9HYPH</name>
<proteinExistence type="predicted"/>
<accession>A0A6G4W7W0</accession>
<dbReference type="AlphaFoldDB" id="A0A6G4W7W0"/>
<dbReference type="RefSeq" id="WP_165023394.1">
    <property type="nucleotide sequence ID" value="NZ_JAAKZF010000002.1"/>
</dbReference>
<gene>
    <name evidence="2" type="ORF">G6N73_03435</name>
</gene>
<organism evidence="2 3">
    <name type="scientific">Allomesorhizobium camelthorni</name>
    <dbReference type="NCBI Taxonomy" id="475069"/>
    <lineage>
        <taxon>Bacteria</taxon>
        <taxon>Pseudomonadati</taxon>
        <taxon>Pseudomonadota</taxon>
        <taxon>Alphaproteobacteria</taxon>
        <taxon>Hyphomicrobiales</taxon>
        <taxon>Phyllobacteriaceae</taxon>
        <taxon>Allomesorhizobium</taxon>
    </lineage>
</organism>
<keyword evidence="1" id="KW-0175">Coiled coil</keyword>
<evidence type="ECO:0000313" key="3">
    <source>
        <dbReference type="Proteomes" id="UP001642900"/>
    </source>
</evidence>
<feature type="coiled-coil region" evidence="1">
    <location>
        <begin position="31"/>
        <end position="58"/>
    </location>
</feature>
<dbReference type="InterPro" id="IPR013321">
    <property type="entry name" value="Arc_rbn_hlx_hlx"/>
</dbReference>
<evidence type="ECO:0000256" key="1">
    <source>
        <dbReference type="SAM" id="Coils"/>
    </source>
</evidence>
<reference evidence="2 3" key="1">
    <citation type="submission" date="2020-02" db="EMBL/GenBank/DDBJ databases">
        <title>Genome sequence of strain CCNWXJ40-4.</title>
        <authorList>
            <person name="Gao J."/>
            <person name="Sun J."/>
        </authorList>
    </citation>
    <scope>NUCLEOTIDE SEQUENCE [LARGE SCALE GENOMIC DNA]</scope>
    <source>
        <strain evidence="2 3">CCNWXJ 40-4</strain>
    </source>
</reference>
<sequence length="78" mass="9123">MKNITVTVDNETYRRARMKAAERDSSVSAMVREYLKDLANTETEFERLKRKEAAIRSTITGFSASDRLSREEVHERNR</sequence>
<dbReference type="Gene3D" id="1.10.1220.10">
    <property type="entry name" value="Met repressor-like"/>
    <property type="match status" value="1"/>
</dbReference>
<comment type="caution">
    <text evidence="2">The sequence shown here is derived from an EMBL/GenBank/DDBJ whole genome shotgun (WGS) entry which is preliminary data.</text>
</comment>
<protein>
    <submittedName>
        <fullName evidence="2">Ribbon-helix-helix protein, CopG family</fullName>
    </submittedName>
</protein>